<dbReference type="EMBL" id="KJ776577">
    <property type="protein sequence ID" value="AIW54528.1"/>
    <property type="molecule type" value="Genomic_DNA"/>
</dbReference>
<proteinExistence type="predicted"/>
<organism evidence="2">
    <name type="scientific">Clostridium botulinum</name>
    <dbReference type="NCBI Taxonomy" id="1491"/>
    <lineage>
        <taxon>Bacteria</taxon>
        <taxon>Bacillati</taxon>
        <taxon>Bacillota</taxon>
        <taxon>Clostridia</taxon>
        <taxon>Eubacteriales</taxon>
        <taxon>Clostridiaceae</taxon>
        <taxon>Clostridium</taxon>
    </lineage>
</organism>
<dbReference type="AlphaFoldDB" id="A0A0A0UTE1"/>
<keyword evidence="1" id="KW-0175">Coiled coil</keyword>
<reference evidence="2" key="1">
    <citation type="journal article" date="2014" name="Genome Biol. Evol.">
        <title>Three classes of plasmid (47-63 kb) carry the type B neurotoxin gene cluster of group II Clostridium botulinum.</title>
        <authorList>
            <person name="Carter A.T."/>
            <person name="Austin J.W."/>
            <person name="Weedmark K.A."/>
            <person name="Corbett C."/>
            <person name="Peck M.W."/>
        </authorList>
    </citation>
    <scope>NUCLEOTIDE SEQUENCE</scope>
    <source>
        <strain evidence="2">Colworth BL151</strain>
        <plasmid evidence="2">pBL151</plasmid>
    </source>
</reference>
<dbReference type="InterPro" id="IPR036388">
    <property type="entry name" value="WH-like_DNA-bd_sf"/>
</dbReference>
<evidence type="ECO:0000313" key="2">
    <source>
        <dbReference type="EMBL" id="AIW54528.1"/>
    </source>
</evidence>
<accession>A0A0A0UTE1</accession>
<keyword evidence="2" id="KW-0614">Plasmid</keyword>
<geneLocation type="plasmid" evidence="2">
    <name>pBL151</name>
</geneLocation>
<name>A0A0A0UTE1_CLOBO</name>
<sequence length="480" mass="57167">MYNYSKKMGNKKANLNGSLYWNVVPVSFRKEDTFMTLPGHSQILHNLYKEHDNGYVAIFRKGFKGIYQRHYKKQDLEEALDVFFSGGYNNELYISMNTFLKPNRTSENLRYLNALYIDIDCYKLNIRKESVLFFLENDFYNKIIPEPSVVVDSGRGLYLVWFIEPVPSRALTLWRAMQYYLYSALKEFGADRAALDESRVLRVVGSYNSKSDSYVKIVDFNNFRYTLKDLKSEYLPEIKKEDKKIKKKRKSNKIHIFNFYGLHKSRMEDIYKLVQLRSYDMKGKRELILFLYRYYATLVEGETVAEEMTLELNESFIEPLPLNEINSTKSNYIGKYNYKNKTLVELLEISLEEMKHMTSLISKEHKFQRNNERRKSLRRNENGLTKREQLKKDNLIKIIKLMDEGRKTKEIAETLDISLRMVQKYKKELKENNKLYEDLKKEILSINDNYNEDEIQCYDIDLNLEEIEEIFNDDLKKVGS</sequence>
<evidence type="ECO:0000256" key="1">
    <source>
        <dbReference type="SAM" id="Coils"/>
    </source>
</evidence>
<dbReference type="Gene3D" id="1.10.10.10">
    <property type="entry name" value="Winged helix-like DNA-binding domain superfamily/Winged helix DNA-binding domain"/>
    <property type="match status" value="1"/>
</dbReference>
<feature type="coiled-coil region" evidence="1">
    <location>
        <begin position="422"/>
        <end position="456"/>
    </location>
</feature>
<protein>
    <submittedName>
        <fullName evidence="2">Putative plasmid replication protein</fullName>
    </submittedName>
</protein>